<feature type="compositionally biased region" description="Polar residues" evidence="2">
    <location>
        <begin position="50"/>
        <end position="59"/>
    </location>
</feature>
<evidence type="ECO:0000256" key="2">
    <source>
        <dbReference type="SAM" id="MobiDB-lite"/>
    </source>
</evidence>
<evidence type="ECO:0000259" key="3">
    <source>
        <dbReference type="PROSITE" id="PS50158"/>
    </source>
</evidence>
<keyword evidence="1" id="KW-0479">Metal-binding</keyword>
<sequence length="475" mass="51984">MFSSKGSNTFSSLHGLNVPNPENFAPSSSADDDSLSVARNDQIMAEESESTLSNMSIESDPSECPENADDHDDPLSSEEAIHVEWMILEDGELFEVPTENTTEEQANDSLNNMLSMFYVPSTDEEGSLGVPNLGIIGEHGLELEEANGDLFNVPVIQADGALGEINEYGANDEYEMLMLMGNDKEDEIENELEHAIDQLIAECAQDYGPNGEEGGENGNDGGDSSSGSFESLTPEPKSLSVINISSDSSQAILMIANPSDVDSCWENEMFKGNEPSDDEGNERGDPMLFEQELKHESLMNRVRLDEERSKGKMVDKEGEDERLKGKRAAELEMGSEKAKDPRIIGVNPHPLGIRYGINSKVKPRIRATARKLVGRKLATPAKRPCEICGHTDHPTEECLYPSPTMPYMNDYTKCYCCGGLGHVSMFCPYVAPNAGEGSLRGVGPSMTAVTEEKCLNEGMPSFLWVRCECPKCRNP</sequence>
<protein>
    <recommendedName>
        <fullName evidence="3">CCHC-type domain-containing protein</fullName>
    </recommendedName>
</protein>
<feature type="domain" description="CCHC-type" evidence="3">
    <location>
        <begin position="413"/>
        <end position="428"/>
    </location>
</feature>
<dbReference type="InterPro" id="IPR001878">
    <property type="entry name" value="Znf_CCHC"/>
</dbReference>
<evidence type="ECO:0000313" key="4">
    <source>
        <dbReference type="EMBL" id="OAO89330.1"/>
    </source>
</evidence>
<dbReference type="GO" id="GO:0003676">
    <property type="term" value="F:nucleic acid binding"/>
    <property type="evidence" value="ECO:0007669"/>
    <property type="project" value="InterPro"/>
</dbReference>
<dbReference type="GO" id="GO:0008270">
    <property type="term" value="F:zinc ion binding"/>
    <property type="evidence" value="ECO:0007669"/>
    <property type="project" value="UniProtKB-KW"/>
</dbReference>
<dbReference type="EMBL" id="LUHQ01000013">
    <property type="protein sequence ID" value="OAO89330.1"/>
    <property type="molecule type" value="Genomic_DNA"/>
</dbReference>
<dbReference type="PROSITE" id="PS50158">
    <property type="entry name" value="ZF_CCHC"/>
    <property type="match status" value="1"/>
</dbReference>
<evidence type="ECO:0000313" key="5">
    <source>
        <dbReference type="Proteomes" id="UP000078284"/>
    </source>
</evidence>
<keyword evidence="1" id="KW-0862">Zinc</keyword>
<dbReference type="Gene3D" id="4.10.60.10">
    <property type="entry name" value="Zinc finger, CCHC-type"/>
    <property type="match status" value="1"/>
</dbReference>
<feature type="region of interest" description="Disordered" evidence="2">
    <location>
        <begin position="206"/>
        <end position="236"/>
    </location>
</feature>
<comment type="caution">
    <text evidence="4">The sequence shown here is derived from an EMBL/GenBank/DDBJ whole genome shotgun (WGS) entry which is preliminary data.</text>
</comment>
<feature type="compositionally biased region" description="Polar residues" evidence="2">
    <location>
        <begin position="1"/>
        <end position="14"/>
    </location>
</feature>
<proteinExistence type="predicted"/>
<feature type="region of interest" description="Disordered" evidence="2">
    <location>
        <begin position="1"/>
        <end position="74"/>
    </location>
</feature>
<dbReference type="Proteomes" id="UP000078284">
    <property type="component" value="Unassembled WGS sequence"/>
</dbReference>
<reference evidence="5" key="1">
    <citation type="journal article" date="2016" name="Proc. Natl. Acad. Sci. U.S.A.">
        <title>Chromosome-level assembly of Arabidopsis thaliana Ler reveals the extent of translocation and inversion polymorphisms.</title>
        <authorList>
            <person name="Zapata L."/>
            <person name="Ding J."/>
            <person name="Willing E.M."/>
            <person name="Hartwig B."/>
            <person name="Bezdan D."/>
            <person name="Jiao W.B."/>
            <person name="Patel V."/>
            <person name="Velikkakam James G."/>
            <person name="Koornneef M."/>
            <person name="Ossowski S."/>
            <person name="Schneeberger K."/>
        </authorList>
    </citation>
    <scope>NUCLEOTIDE SEQUENCE [LARGE SCALE GENOMIC DNA]</scope>
    <source>
        <strain evidence="5">cv. Landsberg erecta</strain>
    </source>
</reference>
<accession>A0A178U6Q0</accession>
<evidence type="ECO:0000256" key="1">
    <source>
        <dbReference type="PROSITE-ProRule" id="PRU00047"/>
    </source>
</evidence>
<gene>
    <name evidence="4" type="ORF">AXX17_ATUG01600</name>
</gene>
<name>A0A178U6Q0_ARATH</name>
<organism evidence="4 5">
    <name type="scientific">Arabidopsis thaliana</name>
    <name type="common">Mouse-ear cress</name>
    <dbReference type="NCBI Taxonomy" id="3702"/>
    <lineage>
        <taxon>Eukaryota</taxon>
        <taxon>Viridiplantae</taxon>
        <taxon>Streptophyta</taxon>
        <taxon>Embryophyta</taxon>
        <taxon>Tracheophyta</taxon>
        <taxon>Spermatophyta</taxon>
        <taxon>Magnoliopsida</taxon>
        <taxon>eudicotyledons</taxon>
        <taxon>Gunneridae</taxon>
        <taxon>Pentapetalae</taxon>
        <taxon>rosids</taxon>
        <taxon>malvids</taxon>
        <taxon>Brassicales</taxon>
        <taxon>Brassicaceae</taxon>
        <taxon>Camelineae</taxon>
        <taxon>Arabidopsis</taxon>
    </lineage>
</organism>
<keyword evidence="1" id="KW-0863">Zinc-finger</keyword>
<feature type="compositionally biased region" description="Acidic residues" evidence="2">
    <location>
        <begin position="60"/>
        <end position="74"/>
    </location>
</feature>
<dbReference type="AlphaFoldDB" id="A0A178U6Q0"/>